<dbReference type="PANTHER" id="PTHR48207:SF3">
    <property type="entry name" value="SUCCINATE--HYDROXYMETHYLGLUTARATE COA-TRANSFERASE"/>
    <property type="match status" value="1"/>
</dbReference>
<dbReference type="InterPro" id="IPR023606">
    <property type="entry name" value="CoA-Trfase_III_dom_1_sf"/>
</dbReference>
<organism evidence="2 3">
    <name type="scientific">Natrialba aegyptia DSM 13077</name>
    <dbReference type="NCBI Taxonomy" id="1227491"/>
    <lineage>
        <taxon>Archaea</taxon>
        <taxon>Methanobacteriati</taxon>
        <taxon>Methanobacteriota</taxon>
        <taxon>Stenosarchaea group</taxon>
        <taxon>Halobacteria</taxon>
        <taxon>Halobacteriales</taxon>
        <taxon>Natrialbaceae</taxon>
        <taxon>Natrialba</taxon>
    </lineage>
</organism>
<proteinExistence type="predicted"/>
<dbReference type="AlphaFoldDB" id="M0BKD7"/>
<dbReference type="PANTHER" id="PTHR48207">
    <property type="entry name" value="SUCCINATE--HYDROXYMETHYLGLUTARATE COA-TRANSFERASE"/>
    <property type="match status" value="1"/>
</dbReference>
<dbReference type="Gene3D" id="3.40.50.10540">
    <property type="entry name" value="Crotonobetainyl-coa:carnitine coa-transferase, domain 1"/>
    <property type="match status" value="1"/>
</dbReference>
<name>M0BKD7_9EURY</name>
<keyword evidence="3" id="KW-1185">Reference proteome</keyword>
<accession>M0BKD7</accession>
<dbReference type="GO" id="GO:0008410">
    <property type="term" value="F:CoA-transferase activity"/>
    <property type="evidence" value="ECO:0007669"/>
    <property type="project" value="TreeGrafter"/>
</dbReference>
<comment type="caution">
    <text evidence="2">The sequence shown here is derived from an EMBL/GenBank/DDBJ whole genome shotgun (WGS) entry which is preliminary data.</text>
</comment>
<keyword evidence="1" id="KW-0808">Transferase</keyword>
<feature type="non-terminal residue" evidence="2">
    <location>
        <position position="159"/>
    </location>
</feature>
<dbReference type="OrthoDB" id="28444at2157"/>
<evidence type="ECO:0000256" key="1">
    <source>
        <dbReference type="ARBA" id="ARBA00022679"/>
    </source>
</evidence>
<sequence length="159" mass="17578">MGALSNLRVLDLTQVLAGPYCTMLLADMGADVVKIERPGGDLIRSNPPFVDDPDEEAYGGYFQSVNRGKRSIELDFTDADDRADFLSLVEEADIVVENYRAGTMEKYDLGYETLTEFNPELIYSSIRGFGDPRTGETDRQGQPSFDLIAQALGCLLYTS</sequence>
<dbReference type="Pfam" id="PF02515">
    <property type="entry name" value="CoA_transf_3"/>
    <property type="match status" value="1"/>
</dbReference>
<dbReference type="Proteomes" id="UP000011591">
    <property type="component" value="Unassembled WGS sequence"/>
</dbReference>
<dbReference type="InterPro" id="IPR050483">
    <property type="entry name" value="CoA-transferase_III_domain"/>
</dbReference>
<protein>
    <submittedName>
        <fullName evidence="2">Bile acid-inducible L-carnitine dehydratase protein F</fullName>
    </submittedName>
</protein>
<reference evidence="2 3" key="1">
    <citation type="journal article" date="2014" name="PLoS Genet.">
        <title>Phylogenetically driven sequencing of extremely halophilic archaea reveals strategies for static and dynamic osmo-response.</title>
        <authorList>
            <person name="Becker E.A."/>
            <person name="Seitzer P.M."/>
            <person name="Tritt A."/>
            <person name="Larsen D."/>
            <person name="Krusor M."/>
            <person name="Yao A.I."/>
            <person name="Wu D."/>
            <person name="Madern D."/>
            <person name="Eisen J.A."/>
            <person name="Darling A.E."/>
            <person name="Facciotti M.T."/>
        </authorList>
    </citation>
    <scope>NUCLEOTIDE SEQUENCE [LARGE SCALE GENOMIC DNA]</scope>
    <source>
        <strain evidence="2 3">DSM 13077</strain>
    </source>
</reference>
<evidence type="ECO:0000313" key="3">
    <source>
        <dbReference type="Proteomes" id="UP000011591"/>
    </source>
</evidence>
<evidence type="ECO:0000313" key="2">
    <source>
        <dbReference type="EMBL" id="ELZ10074.1"/>
    </source>
</evidence>
<gene>
    <name evidence="2" type="ORF">C480_02047</name>
</gene>
<dbReference type="EMBL" id="AOIP01000009">
    <property type="protein sequence ID" value="ELZ10074.1"/>
    <property type="molecule type" value="Genomic_DNA"/>
</dbReference>
<dbReference type="SUPFAM" id="SSF89796">
    <property type="entry name" value="CoA-transferase family III (CaiB/BaiF)"/>
    <property type="match status" value="1"/>
</dbReference>
<dbReference type="InterPro" id="IPR003673">
    <property type="entry name" value="CoA-Trfase_fam_III"/>
</dbReference>